<evidence type="ECO:0000313" key="3">
    <source>
        <dbReference type="EMBL" id="CAI9937728.1"/>
    </source>
</evidence>
<keyword evidence="1" id="KW-1133">Transmembrane helix</keyword>
<name>A0AA86NDJ5_9EUKA</name>
<evidence type="ECO:0000256" key="1">
    <source>
        <dbReference type="SAM" id="Phobius"/>
    </source>
</evidence>
<comment type="caution">
    <text evidence="2">The sequence shown here is derived from an EMBL/GenBank/DDBJ whole genome shotgun (WGS) entry which is preliminary data.</text>
</comment>
<evidence type="ECO:0000313" key="2">
    <source>
        <dbReference type="EMBL" id="CAI9917346.1"/>
    </source>
</evidence>
<reference evidence="4 6" key="2">
    <citation type="submission" date="2024-07" db="EMBL/GenBank/DDBJ databases">
        <authorList>
            <person name="Akdeniz Z."/>
        </authorList>
    </citation>
    <scope>NUCLEOTIDE SEQUENCE [LARGE SCALE GENOMIC DNA]</scope>
</reference>
<sequence length="532" mass="61011">MLNLVFSIQLQCFYPNTTALLDVQTRELVFSAWHAIDSSRDSKVCDDFSGQMFQFSVQVSSVEYKYSILEVFDRRIPISIRIPCTQVDKCVDAFKAKSALYTIDFQETNHQVTQVVSNLRRLEFNRHECYKNTALLWGRQITLQNGLKTDLFKLTAVPQNCKYPTDPLPVLASGNPALKSAYLDMFTYPNFSLQSMQYRVNPTIFIQNAIYPCLMMQTQAKIDLCNEMTRTLEKETAGYMKLVYSVPGSIPDRNGNLGRMINYTSLIESNEVKNVLSSQIDCFSAQQIILFNQKALLQNTLNETKINCNKQMNELIGNFDQMIIRVELQENKDFRTGKVFKLDFQVKSQLMNSSFEWLECQDNYCKEVLKNSKTYQNYFVNAHYVFTKNDQIVKLVPMSATLKVSQYSIAASLSNTEVCTSIIQKWSSTEVEIEDGMYQLTYYIAGEQIASVNTLFQGSQQKYCAYHNFSSTNLTNYVSQTGVLTIGTQMYPIDKIVDNSQSMNVKNIQYIVYGTVALVFVFVVCNIIKPRF</sequence>
<proteinExistence type="predicted"/>
<keyword evidence="1" id="KW-0472">Membrane</keyword>
<dbReference type="EMBL" id="CATOUU010000650">
    <property type="protein sequence ID" value="CAI9937728.1"/>
    <property type="molecule type" value="Genomic_DNA"/>
</dbReference>
<dbReference type="EMBL" id="CAXDID020000415">
    <property type="protein sequence ID" value="CAL6089114.1"/>
    <property type="molecule type" value="Genomic_DNA"/>
</dbReference>
<evidence type="ECO:0000313" key="6">
    <source>
        <dbReference type="Proteomes" id="UP001642409"/>
    </source>
</evidence>
<organism evidence="2">
    <name type="scientific">Hexamita inflata</name>
    <dbReference type="NCBI Taxonomy" id="28002"/>
    <lineage>
        <taxon>Eukaryota</taxon>
        <taxon>Metamonada</taxon>
        <taxon>Diplomonadida</taxon>
        <taxon>Hexamitidae</taxon>
        <taxon>Hexamitinae</taxon>
        <taxon>Hexamita</taxon>
    </lineage>
</organism>
<dbReference type="EMBL" id="CAXDID020000668">
    <property type="protein sequence ID" value="CAL6109421.1"/>
    <property type="molecule type" value="Genomic_DNA"/>
</dbReference>
<feature type="transmembrane region" description="Helical" evidence="1">
    <location>
        <begin position="510"/>
        <end position="528"/>
    </location>
</feature>
<keyword evidence="6" id="KW-1185">Reference proteome</keyword>
<evidence type="ECO:0000313" key="5">
    <source>
        <dbReference type="EMBL" id="CAL6109421.1"/>
    </source>
</evidence>
<dbReference type="Proteomes" id="UP001642409">
    <property type="component" value="Unassembled WGS sequence"/>
</dbReference>
<gene>
    <name evidence="3" type="ORF">HINF_LOCUS25373</name>
    <name evidence="2" type="ORF">HINF_LOCUS4991</name>
    <name evidence="4" type="ORF">HINF_LOCUS64599</name>
    <name evidence="5" type="ORF">HINF_LOCUS75437</name>
</gene>
<dbReference type="EMBL" id="CATOUU010000128">
    <property type="protein sequence ID" value="CAI9917346.1"/>
    <property type="molecule type" value="Genomic_DNA"/>
</dbReference>
<protein>
    <submittedName>
        <fullName evidence="2">Uncharacterized protein</fullName>
    </submittedName>
</protein>
<reference evidence="2" key="1">
    <citation type="submission" date="2023-06" db="EMBL/GenBank/DDBJ databases">
        <authorList>
            <person name="Kurt Z."/>
        </authorList>
    </citation>
    <scope>NUCLEOTIDE SEQUENCE</scope>
</reference>
<dbReference type="AlphaFoldDB" id="A0AA86NDJ5"/>
<evidence type="ECO:0000313" key="4">
    <source>
        <dbReference type="EMBL" id="CAL6089114.1"/>
    </source>
</evidence>
<keyword evidence="1" id="KW-0812">Transmembrane</keyword>
<accession>A0AA86NDJ5</accession>